<dbReference type="GeneID" id="64696898"/>
<comment type="caution">
    <text evidence="1">The sequence shown here is derived from an EMBL/GenBank/DDBJ whole genome shotgun (WGS) entry which is preliminary data.</text>
</comment>
<keyword evidence="2" id="KW-1185">Reference proteome</keyword>
<dbReference type="AlphaFoldDB" id="A0A9P7ERY5"/>
<gene>
    <name evidence="1" type="ORF">F5147DRAFT_659948</name>
</gene>
<sequence>MVKYYGYLVSDSWLHQRALDVGYPPAKTPEDSDDIISLASIDVMAATGVLSYARVRRIKTPKGKSFWCIALACDDPITVGERMSTRPPPEAKYKALKEALGKDGPPHWETIKVSLYCHLCSLLHTAQALEFWDIAHQLLAPTDIGSPRESKWLRRVYPLLDNRVFKLFNALPQITIQPYGIVAGPASASWSLELRGHFLAQQIQVMSKYFGYLITEGWLHQKALDLGYPPAQTPEDSRNLLRMVPLNVMAAAGVLSYARVRRIKTPKGKYFWCIALACDDPITVGERMSTRPPPEANYKALKEAMGKDGPAHWYRAI</sequence>
<dbReference type="OrthoDB" id="2602444at2759"/>
<evidence type="ECO:0000313" key="2">
    <source>
        <dbReference type="Proteomes" id="UP000823399"/>
    </source>
</evidence>
<dbReference type="EMBL" id="JABBWM010000236">
    <property type="protein sequence ID" value="KAG2084121.1"/>
    <property type="molecule type" value="Genomic_DNA"/>
</dbReference>
<name>A0A9P7ERY5_9AGAM</name>
<evidence type="ECO:0000313" key="1">
    <source>
        <dbReference type="EMBL" id="KAG2084121.1"/>
    </source>
</evidence>
<accession>A0A9P7ERY5</accession>
<reference evidence="1" key="1">
    <citation type="journal article" date="2020" name="New Phytol.">
        <title>Comparative genomics reveals dynamic genome evolution in host specialist ectomycorrhizal fungi.</title>
        <authorList>
            <person name="Lofgren L.A."/>
            <person name="Nguyen N.H."/>
            <person name="Vilgalys R."/>
            <person name="Ruytinx J."/>
            <person name="Liao H.L."/>
            <person name="Branco S."/>
            <person name="Kuo A."/>
            <person name="LaButti K."/>
            <person name="Lipzen A."/>
            <person name="Andreopoulos W."/>
            <person name="Pangilinan J."/>
            <person name="Riley R."/>
            <person name="Hundley H."/>
            <person name="Na H."/>
            <person name="Barry K."/>
            <person name="Grigoriev I.V."/>
            <person name="Stajich J.E."/>
            <person name="Kennedy P.G."/>
        </authorList>
    </citation>
    <scope>NUCLEOTIDE SEQUENCE</scope>
    <source>
        <strain evidence="1">FC423</strain>
    </source>
</reference>
<proteinExistence type="predicted"/>
<dbReference type="Proteomes" id="UP000823399">
    <property type="component" value="Unassembled WGS sequence"/>
</dbReference>
<protein>
    <submittedName>
        <fullName evidence="1">Uncharacterized protein</fullName>
    </submittedName>
</protein>
<organism evidence="1 2">
    <name type="scientific">Suillus discolor</name>
    <dbReference type="NCBI Taxonomy" id="1912936"/>
    <lineage>
        <taxon>Eukaryota</taxon>
        <taxon>Fungi</taxon>
        <taxon>Dikarya</taxon>
        <taxon>Basidiomycota</taxon>
        <taxon>Agaricomycotina</taxon>
        <taxon>Agaricomycetes</taxon>
        <taxon>Agaricomycetidae</taxon>
        <taxon>Boletales</taxon>
        <taxon>Suillineae</taxon>
        <taxon>Suillaceae</taxon>
        <taxon>Suillus</taxon>
    </lineage>
</organism>
<dbReference type="RefSeq" id="XP_041284469.1">
    <property type="nucleotide sequence ID" value="XM_041434639.1"/>
</dbReference>